<evidence type="ECO:0000256" key="6">
    <source>
        <dbReference type="ARBA" id="ARBA00023136"/>
    </source>
</evidence>
<dbReference type="EMBL" id="JAASRN010000002">
    <property type="protein sequence ID" value="NIK73604.1"/>
    <property type="molecule type" value="Genomic_DNA"/>
</dbReference>
<dbReference type="Gene3D" id="3.90.550.10">
    <property type="entry name" value="Spore Coat Polysaccharide Biosynthesis Protein SpsA, Chain A"/>
    <property type="match status" value="1"/>
</dbReference>
<dbReference type="Proteomes" id="UP000537126">
    <property type="component" value="Unassembled WGS sequence"/>
</dbReference>
<feature type="domain" description="Glycosyltransferase 2-like" evidence="8">
    <location>
        <begin position="4"/>
        <end position="167"/>
    </location>
</feature>
<evidence type="ECO:0000256" key="4">
    <source>
        <dbReference type="ARBA" id="ARBA00022692"/>
    </source>
</evidence>
<evidence type="ECO:0000313" key="10">
    <source>
        <dbReference type="Proteomes" id="UP000537126"/>
    </source>
</evidence>
<dbReference type="InterPro" id="IPR050256">
    <property type="entry name" value="Glycosyltransferase_2"/>
</dbReference>
<comment type="subcellular location">
    <subcellularLocation>
        <location evidence="1">Membrane</location>
        <topology evidence="1">Multi-pass membrane protein</topology>
    </subcellularLocation>
</comment>
<accession>A0A846MPW7</accession>
<proteinExistence type="predicted"/>
<evidence type="ECO:0000313" key="9">
    <source>
        <dbReference type="EMBL" id="NIK73604.1"/>
    </source>
</evidence>
<dbReference type="InterPro" id="IPR029044">
    <property type="entry name" value="Nucleotide-diphossugar_trans"/>
</dbReference>
<dbReference type="Pfam" id="PF00535">
    <property type="entry name" value="Glycos_transf_2"/>
    <property type="match status" value="1"/>
</dbReference>
<dbReference type="CDD" id="cd04187">
    <property type="entry name" value="DPM1_like_bac"/>
    <property type="match status" value="1"/>
</dbReference>
<keyword evidence="10" id="KW-1185">Reference proteome</keyword>
<evidence type="ECO:0000256" key="5">
    <source>
        <dbReference type="ARBA" id="ARBA00022989"/>
    </source>
</evidence>
<dbReference type="GO" id="GO:0004582">
    <property type="term" value="F:dolichyl-phosphate beta-D-mannosyltransferase activity"/>
    <property type="evidence" value="ECO:0007669"/>
    <property type="project" value="UniProtKB-EC"/>
</dbReference>
<dbReference type="RefSeq" id="WP_166918886.1">
    <property type="nucleotide sequence ID" value="NZ_JAASRN010000002.1"/>
</dbReference>
<dbReference type="InterPro" id="IPR001173">
    <property type="entry name" value="Glyco_trans_2-like"/>
</dbReference>
<protein>
    <submittedName>
        <fullName evidence="9">Dolichol-phosphate mannosyltransferase</fullName>
        <ecNumber evidence="9">2.4.1.83</ecNumber>
    </submittedName>
</protein>
<keyword evidence="4 7" id="KW-0812">Transmembrane</keyword>
<evidence type="ECO:0000256" key="3">
    <source>
        <dbReference type="ARBA" id="ARBA00022679"/>
    </source>
</evidence>
<sequence>MKISVVIPVYKSQETIQLLTQKLIDELSKITNDYEIIYVNDDSPDNSWDIIQKLCKENPKIIGISLSRNFGQHPAILCGIKHSRGDAIIVMDCDLQEDPKYIPDLVKKLQEGNDIVFTLKQKRAHAWWKNVMTKIFSFIYNYLIDDKRLLTSQQVGSFSIINRKVADAFLQFGDYQFHYLLVLRWLGFKQSFIEIEHYERKAGKSSYNFKRLFEHALVAIVFQSDKLLRFNIYIGFIISFFSIIGIIYLLISYFIHGYAKGWPSLFMLLLFTLGAVLFSLGIIGLYIGKMFEQVKSRPKFVIKELLNLEK</sequence>
<dbReference type="SUPFAM" id="SSF53448">
    <property type="entry name" value="Nucleotide-diphospho-sugar transferases"/>
    <property type="match status" value="1"/>
</dbReference>
<dbReference type="EC" id="2.4.1.83" evidence="9"/>
<dbReference type="PANTHER" id="PTHR48090:SF1">
    <property type="entry name" value="PROPHAGE BACTOPRENOL GLUCOSYL TRANSFERASE HOMOLOG"/>
    <property type="match status" value="1"/>
</dbReference>
<keyword evidence="2 9" id="KW-0328">Glycosyltransferase</keyword>
<feature type="transmembrane region" description="Helical" evidence="7">
    <location>
        <begin position="261"/>
        <end position="287"/>
    </location>
</feature>
<keyword evidence="6 7" id="KW-0472">Membrane</keyword>
<evidence type="ECO:0000259" key="8">
    <source>
        <dbReference type="Pfam" id="PF00535"/>
    </source>
</evidence>
<dbReference type="AlphaFoldDB" id="A0A846MPW7"/>
<keyword evidence="5 7" id="KW-1133">Transmembrane helix</keyword>
<reference evidence="9 10" key="1">
    <citation type="submission" date="2020-03" db="EMBL/GenBank/DDBJ databases">
        <title>Genomic Encyclopedia of Type Strains, Phase IV (KMG-IV): sequencing the most valuable type-strain genomes for metagenomic binning, comparative biology and taxonomic classification.</title>
        <authorList>
            <person name="Goeker M."/>
        </authorList>
    </citation>
    <scope>NUCLEOTIDE SEQUENCE [LARGE SCALE GENOMIC DNA]</scope>
    <source>
        <strain evidence="9 10">DSM 5718</strain>
    </source>
</reference>
<dbReference type="GO" id="GO:0005886">
    <property type="term" value="C:plasma membrane"/>
    <property type="evidence" value="ECO:0007669"/>
    <property type="project" value="TreeGrafter"/>
</dbReference>
<evidence type="ECO:0000256" key="1">
    <source>
        <dbReference type="ARBA" id="ARBA00004141"/>
    </source>
</evidence>
<comment type="caution">
    <text evidence="9">The sequence shown here is derived from an EMBL/GenBank/DDBJ whole genome shotgun (WGS) entry which is preliminary data.</text>
</comment>
<organism evidence="9 10">
    <name type="scientific">Thermonema lapsum</name>
    <dbReference type="NCBI Taxonomy" id="28195"/>
    <lineage>
        <taxon>Bacteria</taxon>
        <taxon>Pseudomonadati</taxon>
        <taxon>Bacteroidota</taxon>
        <taxon>Cytophagia</taxon>
        <taxon>Cytophagales</taxon>
        <taxon>Thermonemataceae</taxon>
        <taxon>Thermonema</taxon>
    </lineage>
</organism>
<gene>
    <name evidence="9" type="ORF">FHS56_001117</name>
</gene>
<keyword evidence="3 9" id="KW-0808">Transferase</keyword>
<evidence type="ECO:0000256" key="7">
    <source>
        <dbReference type="SAM" id="Phobius"/>
    </source>
</evidence>
<feature type="transmembrane region" description="Helical" evidence="7">
    <location>
        <begin position="232"/>
        <end position="255"/>
    </location>
</feature>
<name>A0A846MPW7_9BACT</name>
<evidence type="ECO:0000256" key="2">
    <source>
        <dbReference type="ARBA" id="ARBA00022676"/>
    </source>
</evidence>
<dbReference type="PANTHER" id="PTHR48090">
    <property type="entry name" value="UNDECAPRENYL-PHOSPHATE 4-DEOXY-4-FORMAMIDO-L-ARABINOSE TRANSFERASE-RELATED"/>
    <property type="match status" value="1"/>
</dbReference>